<dbReference type="AlphaFoldDB" id="A0A2R6A6G7"/>
<comment type="caution">
    <text evidence="5">The sequence shown here is derived from an EMBL/GenBank/DDBJ whole genome shotgun (WGS) entry which is preliminary data.</text>
</comment>
<dbReference type="Gene3D" id="1.50.10.10">
    <property type="match status" value="1"/>
</dbReference>
<accession>A0A2R6A6G7</accession>
<sequence length="370" mass="43428">MIKEKLELAGNLTACVLRKDAIGIERYYFGEFFFLDNLVSGEATACKNSRWELSGITRNFEEGVTERLTIYEDVLHYSLSGYHAKIELNPPSDARKLERALLLQSEGWWLCILFEKSRGLFELCIVGDSHKKSALENAKRYLHSHETLSTLRETKFRALLRKTKTRDRFKLYCWYVLLSNGVKTKHPVLKKRFTMPSKYSFRHQWLWDSCFHSIVLSLYDVKLAKEELENLFLAQKQDGRIPHEIFLSKSACKRFWGVDDFSPWTTQPPVLAVSVERILETSWDEGFAKKAFKVLLKYDEWWNKKRDEDFDLLCSYHDPLESGWDDSVRWDDVKVQESPHGMYPVEAVDLNCLLYKQRSVLSHLAKRLGF</sequence>
<dbReference type="GO" id="GO:0004573">
    <property type="term" value="F:Glc3Man9GlcNAc2 oligosaccharide glucosidase activity"/>
    <property type="evidence" value="ECO:0007669"/>
    <property type="project" value="InterPro"/>
</dbReference>
<feature type="non-terminal residue" evidence="5">
    <location>
        <position position="370"/>
    </location>
</feature>
<comment type="similarity">
    <text evidence="1">Belongs to the glycosyl hydrolase 63 family.</text>
</comment>
<dbReference type="InterPro" id="IPR004888">
    <property type="entry name" value="Glycoside_hydrolase_63"/>
</dbReference>
<keyword evidence="2" id="KW-0378">Hydrolase</keyword>
<evidence type="ECO:0000256" key="2">
    <source>
        <dbReference type="ARBA" id="ARBA00022801"/>
    </source>
</evidence>
<reference evidence="5 6" key="1">
    <citation type="submission" date="2017-04" db="EMBL/GenBank/DDBJ databases">
        <title>Novel microbial lineages endemic to geothermal iron-oxide mats fill important gaps in the evolutionary history of Archaea.</title>
        <authorList>
            <person name="Jay Z.J."/>
            <person name="Beam J.P."/>
            <person name="Dlakic M."/>
            <person name="Rusch D.B."/>
            <person name="Kozubal M.A."/>
            <person name="Inskeep W.P."/>
        </authorList>
    </citation>
    <scope>NUCLEOTIDE SEQUENCE [LARGE SCALE GENOMIC DNA]</scope>
    <source>
        <strain evidence="5">OSP_D</strain>
    </source>
</reference>
<organism evidence="5 6">
    <name type="scientific">Candidatus Marsarchaeota G1 archaeon OSP_D</name>
    <dbReference type="NCBI Taxonomy" id="1978155"/>
    <lineage>
        <taxon>Archaea</taxon>
        <taxon>Candidatus Marsarchaeota</taxon>
        <taxon>Candidatus Marsarchaeota group 1</taxon>
    </lineage>
</organism>
<dbReference type="PANTHER" id="PTHR10412">
    <property type="entry name" value="MANNOSYL-OLIGOSACCHARIDE GLUCOSIDASE"/>
    <property type="match status" value="1"/>
</dbReference>
<dbReference type="InterPro" id="IPR054491">
    <property type="entry name" value="MGH1-like_GH"/>
</dbReference>
<evidence type="ECO:0000256" key="1">
    <source>
        <dbReference type="ARBA" id="ARBA00010833"/>
    </source>
</evidence>
<name>A0A2R6A6G7_9ARCH</name>
<evidence type="ECO:0000313" key="6">
    <source>
        <dbReference type="Proteomes" id="UP000240880"/>
    </source>
</evidence>
<protein>
    <recommendedName>
        <fullName evidence="4">Mannosylglycerate hydrolase MGH1-like glycoside hydrolase domain-containing protein</fullName>
    </recommendedName>
</protein>
<feature type="domain" description="Mannosylglycerate hydrolase MGH1-like glycoside hydrolase" evidence="4">
    <location>
        <begin position="203"/>
        <end position="369"/>
    </location>
</feature>
<dbReference type="GO" id="GO:0009311">
    <property type="term" value="P:oligosaccharide metabolic process"/>
    <property type="evidence" value="ECO:0007669"/>
    <property type="project" value="InterPro"/>
</dbReference>
<dbReference type="GO" id="GO:0006487">
    <property type="term" value="P:protein N-linked glycosylation"/>
    <property type="evidence" value="ECO:0007669"/>
    <property type="project" value="TreeGrafter"/>
</dbReference>
<keyword evidence="3" id="KW-0326">Glycosidase</keyword>
<dbReference type="Proteomes" id="UP000240880">
    <property type="component" value="Unassembled WGS sequence"/>
</dbReference>
<dbReference type="InterPro" id="IPR008928">
    <property type="entry name" value="6-hairpin_glycosidase_sf"/>
</dbReference>
<evidence type="ECO:0000256" key="3">
    <source>
        <dbReference type="ARBA" id="ARBA00023295"/>
    </source>
</evidence>
<dbReference type="SUPFAM" id="SSF48208">
    <property type="entry name" value="Six-hairpin glycosidases"/>
    <property type="match status" value="1"/>
</dbReference>
<gene>
    <name evidence="5" type="ORF">B9Q01_09470</name>
</gene>
<evidence type="ECO:0000313" key="5">
    <source>
        <dbReference type="EMBL" id="PSN81915.1"/>
    </source>
</evidence>
<proteinExistence type="inferred from homology"/>
<dbReference type="InterPro" id="IPR012341">
    <property type="entry name" value="6hp_glycosidase-like_sf"/>
</dbReference>
<dbReference type="Pfam" id="PF22422">
    <property type="entry name" value="MGH1-like_GH"/>
    <property type="match status" value="1"/>
</dbReference>
<dbReference type="PANTHER" id="PTHR10412:SF11">
    <property type="entry name" value="MANNOSYL-OLIGOSACCHARIDE GLUCOSIDASE"/>
    <property type="match status" value="1"/>
</dbReference>
<evidence type="ECO:0000259" key="4">
    <source>
        <dbReference type="Pfam" id="PF22422"/>
    </source>
</evidence>
<dbReference type="EMBL" id="NEXC01000117">
    <property type="protein sequence ID" value="PSN81915.1"/>
    <property type="molecule type" value="Genomic_DNA"/>
</dbReference>